<dbReference type="Pfam" id="PF01221">
    <property type="entry name" value="Dynein_light"/>
    <property type="match status" value="1"/>
</dbReference>
<evidence type="ECO:0000256" key="5">
    <source>
        <dbReference type="ARBA" id="ARBA00022490"/>
    </source>
</evidence>
<dbReference type="Gene3D" id="3.30.740.10">
    <property type="entry name" value="Protein Inhibitor Of Neuronal Nitric Oxide Synthase"/>
    <property type="match status" value="1"/>
</dbReference>
<dbReference type="GO" id="GO:0005634">
    <property type="term" value="C:nucleus"/>
    <property type="evidence" value="ECO:0007669"/>
    <property type="project" value="UniProtKB-SubCell"/>
</dbReference>
<evidence type="ECO:0000256" key="3">
    <source>
        <dbReference type="ARBA" id="ARBA00015062"/>
    </source>
</evidence>
<dbReference type="PANTHER" id="PTHR11886">
    <property type="entry name" value="DYNEIN LIGHT CHAIN"/>
    <property type="match status" value="1"/>
</dbReference>
<keyword evidence="13" id="KW-1185">Reference proteome</keyword>
<keyword evidence="7" id="KW-0509">mRNA transport</keyword>
<comment type="subcellular location">
    <subcellularLocation>
        <location evidence="2">Cytoplasm</location>
        <location evidence="2">Cytoskeleton</location>
    </subcellularLocation>
    <subcellularLocation>
        <location evidence="1">Nucleus</location>
    </subcellularLocation>
</comment>
<dbReference type="EMBL" id="JAPWDV010000001">
    <property type="protein sequence ID" value="KAJ6223605.1"/>
    <property type="molecule type" value="Genomic_DNA"/>
</dbReference>
<dbReference type="GO" id="GO:0051028">
    <property type="term" value="P:mRNA transport"/>
    <property type="evidence" value="ECO:0007669"/>
    <property type="project" value="UniProtKB-KW"/>
</dbReference>
<feature type="region of interest" description="Disordered" evidence="11">
    <location>
        <begin position="23"/>
        <end position="53"/>
    </location>
</feature>
<dbReference type="GO" id="GO:0045505">
    <property type="term" value="F:dynein intermediate chain binding"/>
    <property type="evidence" value="ECO:0007669"/>
    <property type="project" value="TreeGrafter"/>
</dbReference>
<gene>
    <name evidence="12" type="ORF">RDWZM_002150</name>
</gene>
<dbReference type="InterPro" id="IPR001372">
    <property type="entry name" value="Dynein_light_chain_typ-1/2"/>
</dbReference>
<evidence type="ECO:0000256" key="11">
    <source>
        <dbReference type="SAM" id="MobiDB-lite"/>
    </source>
</evidence>
<name>A0A9Q0MCY8_BLOTA</name>
<evidence type="ECO:0000256" key="10">
    <source>
        <dbReference type="ARBA" id="ARBA00023242"/>
    </source>
</evidence>
<keyword evidence="10" id="KW-0539">Nucleus</keyword>
<evidence type="ECO:0000256" key="1">
    <source>
        <dbReference type="ARBA" id="ARBA00004123"/>
    </source>
</evidence>
<keyword evidence="9" id="KW-0206">Cytoskeleton</keyword>
<dbReference type="SMART" id="SM01375">
    <property type="entry name" value="Dynein_light"/>
    <property type="match status" value="1"/>
</dbReference>
<dbReference type="GO" id="GO:0005874">
    <property type="term" value="C:microtubule"/>
    <property type="evidence" value="ECO:0007669"/>
    <property type="project" value="UniProtKB-KW"/>
</dbReference>
<dbReference type="GO" id="GO:0015031">
    <property type="term" value="P:protein transport"/>
    <property type="evidence" value="ECO:0007669"/>
    <property type="project" value="UniProtKB-KW"/>
</dbReference>
<protein>
    <recommendedName>
        <fullName evidence="3">Dynein light chain 1, cytoplasmic</fullName>
    </recommendedName>
</protein>
<evidence type="ECO:0000256" key="4">
    <source>
        <dbReference type="ARBA" id="ARBA00022448"/>
    </source>
</evidence>
<dbReference type="InterPro" id="IPR037177">
    <property type="entry name" value="DLC_sf"/>
</dbReference>
<comment type="caution">
    <text evidence="12">The sequence shown here is derived from an EMBL/GenBank/DDBJ whole genome shotgun (WGS) entry which is preliminary data.</text>
</comment>
<dbReference type="PANTHER" id="PTHR11886:SF35">
    <property type="entry name" value="DYNEIN LIGHT CHAIN"/>
    <property type="match status" value="1"/>
</dbReference>
<sequence>MNIQLDQRPKIRVLNAHKDLEHRFSNGDLPRTESNTIAPVDDNETTSSDEDPSTELKIQAADMPPHMQKTALQSTIHALRTYTTEKHIAESVKQNFDQLYEPTWHCIVGRNWGSCVTHTKMEIEKFDSNYRQRSTMDRNLSSKRMEHYTLTTISARSLFRFVLTSLCIISSVNAFTDDLDQLSSVLTSSSELNNDGEFETGLSIRSNLSCYVCTTIDDMRCKFINETNKHLYDLDDSETHLQLNHERMQLILNTYGGTGGIMPDRSIVSSHSSSNEMVDNTDPFFTVNNDYNAEQHGQQQHQPPTSQQHHIFGSECAADEQFCLVRRLGVSSLNSATQEYNFFAVQRSCAKHCNAGCFIIGNAIIAMSAAVPPPPLPSLDEHYGVQ</sequence>
<evidence type="ECO:0000256" key="9">
    <source>
        <dbReference type="ARBA" id="ARBA00023212"/>
    </source>
</evidence>
<dbReference type="SUPFAM" id="SSF54648">
    <property type="entry name" value="DLC"/>
    <property type="match status" value="1"/>
</dbReference>
<evidence type="ECO:0000256" key="7">
    <source>
        <dbReference type="ARBA" id="ARBA00022816"/>
    </source>
</evidence>
<keyword evidence="6" id="KW-0493">Microtubule</keyword>
<accession>A0A9Q0MCY8</accession>
<proteinExistence type="predicted"/>
<evidence type="ECO:0000256" key="2">
    <source>
        <dbReference type="ARBA" id="ARBA00004245"/>
    </source>
</evidence>
<feature type="compositionally biased region" description="Acidic residues" evidence="11">
    <location>
        <begin position="41"/>
        <end position="53"/>
    </location>
</feature>
<evidence type="ECO:0000313" key="13">
    <source>
        <dbReference type="Proteomes" id="UP001142055"/>
    </source>
</evidence>
<dbReference type="FunFam" id="3.30.740.10:FF:000005">
    <property type="entry name" value="Dynein light chain"/>
    <property type="match status" value="1"/>
</dbReference>
<dbReference type="AlphaFoldDB" id="A0A9Q0MCY8"/>
<dbReference type="Proteomes" id="UP001142055">
    <property type="component" value="Chromosome 1"/>
</dbReference>
<keyword evidence="5" id="KW-0963">Cytoplasm</keyword>
<evidence type="ECO:0000256" key="8">
    <source>
        <dbReference type="ARBA" id="ARBA00022927"/>
    </source>
</evidence>
<organism evidence="12 13">
    <name type="scientific">Blomia tropicalis</name>
    <name type="common">Mite</name>
    <dbReference type="NCBI Taxonomy" id="40697"/>
    <lineage>
        <taxon>Eukaryota</taxon>
        <taxon>Metazoa</taxon>
        <taxon>Ecdysozoa</taxon>
        <taxon>Arthropoda</taxon>
        <taxon>Chelicerata</taxon>
        <taxon>Arachnida</taxon>
        <taxon>Acari</taxon>
        <taxon>Acariformes</taxon>
        <taxon>Sarcoptiformes</taxon>
        <taxon>Astigmata</taxon>
        <taxon>Glycyphagoidea</taxon>
        <taxon>Echimyopodidae</taxon>
        <taxon>Blomia</taxon>
    </lineage>
</organism>
<keyword evidence="8" id="KW-0653">Protein transport</keyword>
<evidence type="ECO:0000313" key="12">
    <source>
        <dbReference type="EMBL" id="KAJ6223605.1"/>
    </source>
</evidence>
<reference evidence="12" key="1">
    <citation type="submission" date="2022-12" db="EMBL/GenBank/DDBJ databases">
        <title>Genome assemblies of Blomia tropicalis.</title>
        <authorList>
            <person name="Cui Y."/>
        </authorList>
    </citation>
    <scope>NUCLEOTIDE SEQUENCE</scope>
    <source>
        <tissue evidence="12">Adult mites</tissue>
    </source>
</reference>
<evidence type="ECO:0000256" key="6">
    <source>
        <dbReference type="ARBA" id="ARBA00022701"/>
    </source>
</evidence>
<dbReference type="GO" id="GO:0005868">
    <property type="term" value="C:cytoplasmic dynein complex"/>
    <property type="evidence" value="ECO:0007669"/>
    <property type="project" value="TreeGrafter"/>
</dbReference>
<dbReference type="GO" id="GO:0007017">
    <property type="term" value="P:microtubule-based process"/>
    <property type="evidence" value="ECO:0007669"/>
    <property type="project" value="InterPro"/>
</dbReference>
<keyword evidence="4" id="KW-0813">Transport</keyword>